<accession>A0A074WR97</accession>
<sequence length="183" mass="19851">MASPSPSEQPSQVPHQESSLASPLPNAGIAQDPQVALAAGIEAKDGKTCIRLLDTHADALTRPGNAFDWLKDLFAIGLTSREVVDLIFEDAEQSPWICYELTSPAEHEEDATPYRSDYVQPARPHNSGKPTVAEVKRKISELCGLGGVIPTPHGRTLWNDDVKIHSFDHVASICYGSPAQTDR</sequence>
<protein>
    <submittedName>
        <fullName evidence="2">Uncharacterized protein</fullName>
    </submittedName>
</protein>
<name>A0A074WR97_9PEZI</name>
<dbReference type="AlphaFoldDB" id="A0A074WR97"/>
<feature type="compositionally biased region" description="Low complexity" evidence="1">
    <location>
        <begin position="1"/>
        <end position="19"/>
    </location>
</feature>
<evidence type="ECO:0000256" key="1">
    <source>
        <dbReference type="SAM" id="MobiDB-lite"/>
    </source>
</evidence>
<reference evidence="2 3" key="1">
    <citation type="journal article" date="2014" name="BMC Genomics">
        <title>Genome sequencing of four Aureobasidium pullulans varieties: biotechnological potential, stress tolerance, and description of new species.</title>
        <authorList>
            <person name="Gostin Ar C."/>
            <person name="Ohm R.A."/>
            <person name="Kogej T."/>
            <person name="Sonjak S."/>
            <person name="Turk M."/>
            <person name="Zajc J."/>
            <person name="Zalar P."/>
            <person name="Grube M."/>
            <person name="Sun H."/>
            <person name="Han J."/>
            <person name="Sharma A."/>
            <person name="Chiniquy J."/>
            <person name="Ngan C.Y."/>
            <person name="Lipzen A."/>
            <person name="Barry K."/>
            <person name="Grigoriev I.V."/>
            <person name="Gunde-Cimerman N."/>
        </authorList>
    </citation>
    <scope>NUCLEOTIDE SEQUENCE [LARGE SCALE GENOMIC DNA]</scope>
    <source>
        <strain evidence="2 3">CBS 147.97</strain>
    </source>
</reference>
<feature type="region of interest" description="Disordered" evidence="1">
    <location>
        <begin position="1"/>
        <end position="27"/>
    </location>
</feature>
<dbReference type="RefSeq" id="XP_013429903.1">
    <property type="nucleotide sequence ID" value="XM_013574449.1"/>
</dbReference>
<gene>
    <name evidence="2" type="ORF">M436DRAFT_80094</name>
</gene>
<dbReference type="GeneID" id="25416548"/>
<dbReference type="EMBL" id="KL584705">
    <property type="protein sequence ID" value="KEQ75695.1"/>
    <property type="molecule type" value="Genomic_DNA"/>
</dbReference>
<dbReference type="OrthoDB" id="428577at2759"/>
<evidence type="ECO:0000313" key="2">
    <source>
        <dbReference type="EMBL" id="KEQ75695.1"/>
    </source>
</evidence>
<keyword evidence="3" id="KW-1185">Reference proteome</keyword>
<dbReference type="Proteomes" id="UP000027730">
    <property type="component" value="Unassembled WGS sequence"/>
</dbReference>
<organism evidence="2 3">
    <name type="scientific">Aureobasidium namibiae CBS 147.97</name>
    <dbReference type="NCBI Taxonomy" id="1043004"/>
    <lineage>
        <taxon>Eukaryota</taxon>
        <taxon>Fungi</taxon>
        <taxon>Dikarya</taxon>
        <taxon>Ascomycota</taxon>
        <taxon>Pezizomycotina</taxon>
        <taxon>Dothideomycetes</taxon>
        <taxon>Dothideomycetidae</taxon>
        <taxon>Dothideales</taxon>
        <taxon>Saccotheciaceae</taxon>
        <taxon>Aureobasidium</taxon>
    </lineage>
</organism>
<proteinExistence type="predicted"/>
<dbReference type="HOGENOM" id="CLU_1474895_0_0_1"/>
<evidence type="ECO:0000313" key="3">
    <source>
        <dbReference type="Proteomes" id="UP000027730"/>
    </source>
</evidence>